<comment type="caution">
    <text evidence="1">The sequence shown here is derived from an EMBL/GenBank/DDBJ whole genome shotgun (WGS) entry which is preliminary data.</text>
</comment>
<evidence type="ECO:0000313" key="2">
    <source>
        <dbReference type="Proteomes" id="UP001556367"/>
    </source>
</evidence>
<organism evidence="1 2">
    <name type="scientific">Hohenbuehelia grisea</name>
    <dbReference type="NCBI Taxonomy" id="104357"/>
    <lineage>
        <taxon>Eukaryota</taxon>
        <taxon>Fungi</taxon>
        <taxon>Dikarya</taxon>
        <taxon>Basidiomycota</taxon>
        <taxon>Agaricomycotina</taxon>
        <taxon>Agaricomycetes</taxon>
        <taxon>Agaricomycetidae</taxon>
        <taxon>Agaricales</taxon>
        <taxon>Pleurotineae</taxon>
        <taxon>Pleurotaceae</taxon>
        <taxon>Hohenbuehelia</taxon>
    </lineage>
</organism>
<dbReference type="Gene3D" id="1.20.1280.50">
    <property type="match status" value="1"/>
</dbReference>
<accession>A0ABR3ITR6</accession>
<proteinExistence type="predicted"/>
<dbReference type="EMBL" id="JASNQZ010000015">
    <property type="protein sequence ID" value="KAL0946707.1"/>
    <property type="molecule type" value="Genomic_DNA"/>
</dbReference>
<protein>
    <recommendedName>
        <fullName evidence="3">F-box domain-containing protein</fullName>
    </recommendedName>
</protein>
<keyword evidence="2" id="KW-1185">Reference proteome</keyword>
<evidence type="ECO:0008006" key="3">
    <source>
        <dbReference type="Google" id="ProtNLM"/>
    </source>
</evidence>
<name>A0ABR3ITR6_9AGAR</name>
<evidence type="ECO:0000313" key="1">
    <source>
        <dbReference type="EMBL" id="KAL0946707.1"/>
    </source>
</evidence>
<reference evidence="2" key="1">
    <citation type="submission" date="2024-06" db="EMBL/GenBank/DDBJ databases">
        <title>Multi-omics analyses provide insights into the biosynthesis of the anticancer antibiotic pleurotin in Hohenbuehelia grisea.</title>
        <authorList>
            <person name="Weaver J.A."/>
            <person name="Alberti F."/>
        </authorList>
    </citation>
    <scope>NUCLEOTIDE SEQUENCE [LARGE SCALE GENOMIC DNA]</scope>
    <source>
        <strain evidence="2">T-177</strain>
    </source>
</reference>
<gene>
    <name evidence="1" type="ORF">HGRIS_012894</name>
</gene>
<dbReference type="Proteomes" id="UP001556367">
    <property type="component" value="Unassembled WGS sequence"/>
</dbReference>
<sequence>MPSISGTFNTADASWHRTAAAQTRRKCPSLPVEIWLRIFSLATLVPGALDTDDYGAIQAFCRDHHGISQHNRYDAVMDVKRSISLVCRSWHALISTTNLYEYVLIRNGHQAIQVANLLKEDRDEHSQLAPPRASRIMRLELALEGVHLWTREHAMALNKIIQLCTNLVCFSTVFSTADAFYFYSPQLIRVLADTATRKTKIQRLELKADRPILSAIIGALELSLEVLWIQIPRRLTCVPSPWTPNLPNLTTFVSSLSLGGLFKDAAMPALRNLSTSDAVDRAGILHRHGPALSQLALPNLANLKEHVMSCPNLACLDITYDVPIAGTLLPFGIPFPSLVQVTLDAPFIFRRTLWAGDDGTAPLYLDNLRSVLLTLVDPAVFPALHTLRFILPLRLTLREPEDSDASLPGWTLTFWQAWLNACMRRGIKIQITVGARGVFSQKWANLTLDLVEYLM</sequence>